<organism evidence="1 2">
    <name type="scientific">Antarctobacter heliothermus</name>
    <dbReference type="NCBI Taxonomy" id="74033"/>
    <lineage>
        <taxon>Bacteria</taxon>
        <taxon>Pseudomonadati</taxon>
        <taxon>Pseudomonadota</taxon>
        <taxon>Alphaproteobacteria</taxon>
        <taxon>Rhodobacterales</taxon>
        <taxon>Roseobacteraceae</taxon>
        <taxon>Antarctobacter</taxon>
    </lineage>
</organism>
<name>A0A239GP77_9RHOB</name>
<sequence>MRRLNTADSALYLRNQHGIARTPATLRKLRCLGGGPQFRKAGRSVLYDRESLDTWAEALVGEPVASTAEVAT</sequence>
<proteinExistence type="predicted"/>
<dbReference type="EMBL" id="FZON01000028">
    <property type="protein sequence ID" value="SNS70781.1"/>
    <property type="molecule type" value="Genomic_DNA"/>
</dbReference>
<evidence type="ECO:0000313" key="2">
    <source>
        <dbReference type="Proteomes" id="UP000198440"/>
    </source>
</evidence>
<protein>
    <recommendedName>
        <fullName evidence="3">DNA-binding protein</fullName>
    </recommendedName>
</protein>
<dbReference type="Proteomes" id="UP000198440">
    <property type="component" value="Unassembled WGS sequence"/>
</dbReference>
<dbReference type="AlphaFoldDB" id="A0A239GP77"/>
<accession>A0A239GP77</accession>
<reference evidence="1 2" key="1">
    <citation type="submission" date="2017-06" db="EMBL/GenBank/DDBJ databases">
        <authorList>
            <person name="Kim H.J."/>
            <person name="Triplett B.A."/>
        </authorList>
    </citation>
    <scope>NUCLEOTIDE SEQUENCE [LARGE SCALE GENOMIC DNA]</scope>
    <source>
        <strain evidence="1 2">DSM 11445</strain>
    </source>
</reference>
<evidence type="ECO:0008006" key="3">
    <source>
        <dbReference type="Google" id="ProtNLM"/>
    </source>
</evidence>
<gene>
    <name evidence="1" type="ORF">SAMN04488078_102810</name>
</gene>
<evidence type="ECO:0000313" key="1">
    <source>
        <dbReference type="EMBL" id="SNS70781.1"/>
    </source>
</evidence>
<dbReference type="OrthoDB" id="9806994at2"/>